<dbReference type="InterPro" id="IPR015500">
    <property type="entry name" value="Peptidase_S8_subtilisin-rel"/>
</dbReference>
<comment type="similarity">
    <text evidence="1 6 7">Belongs to the peptidase S8 family.</text>
</comment>
<evidence type="ECO:0000313" key="11">
    <source>
        <dbReference type="Proteomes" id="UP001596406"/>
    </source>
</evidence>
<dbReference type="Pfam" id="PF00082">
    <property type="entry name" value="Peptidase_S8"/>
    <property type="match status" value="1"/>
</dbReference>
<dbReference type="InterPro" id="IPR023828">
    <property type="entry name" value="Peptidase_S8_Ser-AS"/>
</dbReference>
<dbReference type="InterPro" id="IPR050131">
    <property type="entry name" value="Peptidase_S8_subtilisin-like"/>
</dbReference>
<dbReference type="GO" id="GO:0006508">
    <property type="term" value="P:proteolysis"/>
    <property type="evidence" value="ECO:0007669"/>
    <property type="project" value="UniProtKB-KW"/>
</dbReference>
<feature type="active site" description="Charge relay system" evidence="5 6">
    <location>
        <position position="194"/>
    </location>
</feature>
<protein>
    <submittedName>
        <fullName evidence="10">S8 family serine peptidase</fullName>
    </submittedName>
</protein>
<keyword evidence="11" id="KW-1185">Reference proteome</keyword>
<dbReference type="InterPro" id="IPR000209">
    <property type="entry name" value="Peptidase_S8/S53_dom"/>
</dbReference>
<dbReference type="PROSITE" id="PS00138">
    <property type="entry name" value="SUBTILASE_SER"/>
    <property type="match status" value="1"/>
</dbReference>
<keyword evidence="4 6" id="KW-0720">Serine protease</keyword>
<evidence type="ECO:0000256" key="5">
    <source>
        <dbReference type="PIRSR" id="PIRSR615500-1"/>
    </source>
</evidence>
<accession>A0ABD5UCD6</accession>
<sequence length="476" mass="49050">MPDYNRRMFLRLTGAAVGAAALGAGTAAGATGDDSRFLVDLREIAKSDVPSDVEVIHDLSQVDLLVARGDASAVGSAAATTPDVTVYRDDAGPAVERPGPTASGKSRSHNHDGPATNTELQWDKRVQDVGDLTDKPGGGAFVHDTTRGAGTRVAVVDSGVYDAHPDLADVVDADLSANFTTDGMDFRPNGAGSHGTHVAGTIAATNSNDGPDGGVLGTAPETELLSLRVFSGVEGATGDTLAALVYAAEQGCDAANISLGYPAPYIDPEEYPELLAIREAYRRVAEYARSQEMVIVNSAGNDALDMDAEGVLSLPTEVEGIFGVSATGPIGYGWGGKHSDNEEKWLTGDRLDEEPTTPAFYTNYGSAVDVSAGGGNADLDALDGGVEGAERDLVYSTVNTVEEDGSVTAGYGWKAGTSMAAPQVSGAVALVRSLRPDASAEAVERLIQETASDAPGGAEYHGAGHLDLERLVERAA</sequence>
<dbReference type="Gene3D" id="3.40.50.200">
    <property type="entry name" value="Peptidase S8/S53 domain"/>
    <property type="match status" value="1"/>
</dbReference>
<evidence type="ECO:0000259" key="9">
    <source>
        <dbReference type="Pfam" id="PF00082"/>
    </source>
</evidence>
<organism evidence="10 11">
    <name type="scientific">Halomarina ordinaria</name>
    <dbReference type="NCBI Taxonomy" id="3033939"/>
    <lineage>
        <taxon>Archaea</taxon>
        <taxon>Methanobacteriati</taxon>
        <taxon>Methanobacteriota</taxon>
        <taxon>Stenosarchaea group</taxon>
        <taxon>Halobacteria</taxon>
        <taxon>Halobacteriales</taxon>
        <taxon>Natronomonadaceae</taxon>
        <taxon>Halomarina</taxon>
    </lineage>
</organism>
<dbReference type="InterPro" id="IPR006311">
    <property type="entry name" value="TAT_signal"/>
</dbReference>
<keyword evidence="2 6" id="KW-0645">Protease</keyword>
<dbReference type="InterPro" id="IPR036852">
    <property type="entry name" value="Peptidase_S8/S53_dom_sf"/>
</dbReference>
<evidence type="ECO:0000313" key="10">
    <source>
        <dbReference type="EMBL" id="MFC6837996.1"/>
    </source>
</evidence>
<feature type="region of interest" description="Disordered" evidence="8">
    <location>
        <begin position="88"/>
        <end position="122"/>
    </location>
</feature>
<evidence type="ECO:0000256" key="7">
    <source>
        <dbReference type="RuleBase" id="RU003355"/>
    </source>
</evidence>
<gene>
    <name evidence="10" type="ORF">ACFQHK_16060</name>
</gene>
<dbReference type="PANTHER" id="PTHR43806">
    <property type="entry name" value="PEPTIDASE S8"/>
    <property type="match status" value="1"/>
</dbReference>
<dbReference type="PROSITE" id="PS00136">
    <property type="entry name" value="SUBTILASE_ASP"/>
    <property type="match status" value="1"/>
</dbReference>
<dbReference type="EMBL" id="JBHSXM010000003">
    <property type="protein sequence ID" value="MFC6837996.1"/>
    <property type="molecule type" value="Genomic_DNA"/>
</dbReference>
<keyword evidence="3 6" id="KW-0378">Hydrolase</keyword>
<evidence type="ECO:0000256" key="2">
    <source>
        <dbReference type="ARBA" id="ARBA00022670"/>
    </source>
</evidence>
<evidence type="ECO:0000256" key="3">
    <source>
        <dbReference type="ARBA" id="ARBA00022801"/>
    </source>
</evidence>
<dbReference type="RefSeq" id="WP_304449716.1">
    <property type="nucleotide sequence ID" value="NZ_JARRAH010000003.1"/>
</dbReference>
<feature type="active site" description="Charge relay system" evidence="5 6">
    <location>
        <position position="418"/>
    </location>
</feature>
<dbReference type="PROSITE" id="PS00137">
    <property type="entry name" value="SUBTILASE_HIS"/>
    <property type="match status" value="1"/>
</dbReference>
<reference evidence="10 11" key="1">
    <citation type="journal article" date="2019" name="Int. J. Syst. Evol. Microbiol.">
        <title>The Global Catalogue of Microorganisms (GCM) 10K type strain sequencing project: providing services to taxonomists for standard genome sequencing and annotation.</title>
        <authorList>
            <consortium name="The Broad Institute Genomics Platform"/>
            <consortium name="The Broad Institute Genome Sequencing Center for Infectious Disease"/>
            <person name="Wu L."/>
            <person name="Ma J."/>
        </authorList>
    </citation>
    <scope>NUCLEOTIDE SEQUENCE [LARGE SCALE GENOMIC DNA]</scope>
    <source>
        <strain evidence="10 11">PSRA2</strain>
    </source>
</reference>
<dbReference type="GO" id="GO:0004252">
    <property type="term" value="F:serine-type endopeptidase activity"/>
    <property type="evidence" value="ECO:0007669"/>
    <property type="project" value="UniProtKB-UniRule"/>
</dbReference>
<name>A0ABD5UCD6_9EURY</name>
<dbReference type="AlphaFoldDB" id="A0ABD5UCD6"/>
<dbReference type="InterPro" id="IPR023827">
    <property type="entry name" value="Peptidase_S8_Asp-AS"/>
</dbReference>
<feature type="active site" description="Charge relay system" evidence="5 6">
    <location>
        <position position="157"/>
    </location>
</feature>
<dbReference type="Proteomes" id="UP001596406">
    <property type="component" value="Unassembled WGS sequence"/>
</dbReference>
<dbReference type="PANTHER" id="PTHR43806:SF11">
    <property type="entry name" value="CEREVISIN-RELATED"/>
    <property type="match status" value="1"/>
</dbReference>
<dbReference type="SUPFAM" id="SSF52743">
    <property type="entry name" value="Subtilisin-like"/>
    <property type="match status" value="1"/>
</dbReference>
<proteinExistence type="inferred from homology"/>
<evidence type="ECO:0000256" key="6">
    <source>
        <dbReference type="PROSITE-ProRule" id="PRU01240"/>
    </source>
</evidence>
<dbReference type="InterPro" id="IPR022398">
    <property type="entry name" value="Peptidase_S8_His-AS"/>
</dbReference>
<evidence type="ECO:0000256" key="8">
    <source>
        <dbReference type="SAM" id="MobiDB-lite"/>
    </source>
</evidence>
<comment type="caution">
    <text evidence="10">The sequence shown here is derived from an EMBL/GenBank/DDBJ whole genome shotgun (WGS) entry which is preliminary data.</text>
</comment>
<evidence type="ECO:0000256" key="4">
    <source>
        <dbReference type="ARBA" id="ARBA00022825"/>
    </source>
</evidence>
<dbReference type="PROSITE" id="PS51892">
    <property type="entry name" value="SUBTILASE"/>
    <property type="match status" value="1"/>
</dbReference>
<evidence type="ECO:0000256" key="1">
    <source>
        <dbReference type="ARBA" id="ARBA00011073"/>
    </source>
</evidence>
<feature type="domain" description="Peptidase S8/S53" evidence="9">
    <location>
        <begin position="148"/>
        <end position="458"/>
    </location>
</feature>
<dbReference type="PROSITE" id="PS51318">
    <property type="entry name" value="TAT"/>
    <property type="match status" value="1"/>
</dbReference>
<dbReference type="PRINTS" id="PR00723">
    <property type="entry name" value="SUBTILISIN"/>
</dbReference>